<name>A0A5N1JC37_9BACT</name>
<dbReference type="Proteomes" id="UP000326344">
    <property type="component" value="Unassembled WGS sequence"/>
</dbReference>
<proteinExistence type="predicted"/>
<comment type="caution">
    <text evidence="1">The sequence shown here is derived from an EMBL/GenBank/DDBJ whole genome shotgun (WGS) entry which is preliminary data.</text>
</comment>
<gene>
    <name evidence="1" type="ORF">F0P93_28040</name>
</gene>
<evidence type="ECO:0000313" key="1">
    <source>
        <dbReference type="EMBL" id="KAA9346437.1"/>
    </source>
</evidence>
<dbReference type="RefSeq" id="WP_150881124.1">
    <property type="nucleotide sequence ID" value="NZ_VTWS01000010.1"/>
</dbReference>
<sequence>MTLDEFRALHLDSSSHYVAIQLKGDQPPVKPAKLYDPLPTEACPILFYSYLEGKRRFFSIIPYDFTGAVTHYSRHIPLEEIESITELPLIVRNKLHSNGKRF</sequence>
<accession>A0A5N1JC37</accession>
<dbReference type="AlphaFoldDB" id="A0A5N1JC37"/>
<organism evidence="1 2">
    <name type="scientific">Larkinella humicola</name>
    <dbReference type="NCBI Taxonomy" id="2607654"/>
    <lineage>
        <taxon>Bacteria</taxon>
        <taxon>Pseudomonadati</taxon>
        <taxon>Bacteroidota</taxon>
        <taxon>Cytophagia</taxon>
        <taxon>Cytophagales</taxon>
        <taxon>Spirosomataceae</taxon>
        <taxon>Larkinella</taxon>
    </lineage>
</organism>
<reference evidence="1 2" key="1">
    <citation type="submission" date="2019-09" db="EMBL/GenBank/DDBJ databases">
        <title>Genome Sequence of Larkinella sp MA1.</title>
        <authorList>
            <person name="Srinivasan S."/>
        </authorList>
    </citation>
    <scope>NUCLEOTIDE SEQUENCE [LARGE SCALE GENOMIC DNA]</scope>
    <source>
        <strain evidence="1 2">MA1</strain>
    </source>
</reference>
<keyword evidence="2" id="KW-1185">Reference proteome</keyword>
<dbReference type="EMBL" id="VTWS01000010">
    <property type="protein sequence ID" value="KAA9346437.1"/>
    <property type="molecule type" value="Genomic_DNA"/>
</dbReference>
<evidence type="ECO:0000313" key="2">
    <source>
        <dbReference type="Proteomes" id="UP000326344"/>
    </source>
</evidence>
<protein>
    <submittedName>
        <fullName evidence="1">Uncharacterized protein</fullName>
    </submittedName>
</protein>